<evidence type="ECO:0000313" key="2">
    <source>
        <dbReference type="EMBL" id="ALJ60583.1"/>
    </source>
</evidence>
<dbReference type="Gene3D" id="2.180.10.10">
    <property type="entry name" value="RHS repeat-associated core"/>
    <property type="match status" value="1"/>
</dbReference>
<dbReference type="RefSeq" id="WP_029426648.1">
    <property type="nucleotide sequence ID" value="NZ_CP012801.1"/>
</dbReference>
<name>A0A0P0G2E7_9BACE</name>
<organism evidence="2 3">
    <name type="scientific">Bacteroides cellulosilyticus</name>
    <dbReference type="NCBI Taxonomy" id="246787"/>
    <lineage>
        <taxon>Bacteria</taxon>
        <taxon>Pseudomonadati</taxon>
        <taxon>Bacteroidota</taxon>
        <taxon>Bacteroidia</taxon>
        <taxon>Bacteroidales</taxon>
        <taxon>Bacteroidaceae</taxon>
        <taxon>Bacteroides</taxon>
    </lineage>
</organism>
<evidence type="ECO:0008006" key="4">
    <source>
        <dbReference type="Google" id="ProtNLM"/>
    </source>
</evidence>
<keyword evidence="1" id="KW-0732">Signal</keyword>
<accession>A0A0P0G2E7</accession>
<evidence type="ECO:0000313" key="3">
    <source>
        <dbReference type="Proteomes" id="UP000061809"/>
    </source>
</evidence>
<dbReference type="EMBL" id="CP012801">
    <property type="protein sequence ID" value="ALJ60583.1"/>
    <property type="molecule type" value="Genomic_DNA"/>
</dbReference>
<evidence type="ECO:0000256" key="1">
    <source>
        <dbReference type="SAM" id="SignalP"/>
    </source>
</evidence>
<dbReference type="PATRIC" id="fig|246787.4.peg.3465"/>
<feature type="signal peptide" evidence="1">
    <location>
        <begin position="1"/>
        <end position="23"/>
    </location>
</feature>
<reference evidence="2 3" key="1">
    <citation type="journal article" date="2015" name="Science">
        <title>Genetic determinants of in vivo fitness and diet responsiveness in multiple human gut Bacteroides.</title>
        <authorList>
            <person name="Wu M."/>
            <person name="McNulty N.P."/>
            <person name="Rodionov D.A."/>
            <person name="Khoroshkin M.S."/>
            <person name="Griffin N.W."/>
            <person name="Cheng J."/>
            <person name="Latreille P."/>
            <person name="Kerstetter R.A."/>
            <person name="Terrapon N."/>
            <person name="Henrissat B."/>
            <person name="Osterman A.L."/>
            <person name="Gordon J.I."/>
        </authorList>
    </citation>
    <scope>NUCLEOTIDE SEQUENCE [LARGE SCALE GENOMIC DNA]</scope>
    <source>
        <strain evidence="2 3">WH2</strain>
    </source>
</reference>
<dbReference type="AlphaFoldDB" id="A0A0P0G2E7"/>
<dbReference type="Proteomes" id="UP000061809">
    <property type="component" value="Chromosome"/>
</dbReference>
<dbReference type="KEGG" id="bcel:BcellWH2_03350"/>
<protein>
    <recommendedName>
        <fullName evidence="4">RHS repeat protein</fullName>
    </recommendedName>
</protein>
<sequence>MLRKILRNCILLFAVIHISIALNGQTAIQPVAPSVPTSPQAEAFKKYGDFEINYSTGIPDISIPLFEINHRGYKLPITLKYNPQPLRPGYNYDVYGHGWGLSVSSCISRTIEYIPDEWRDFKLETDKLSNSFEVYRRGGGITNINLGYDIFNAILPDGSSFEFVVRRGSNGLEYIVSDNRSVQISCSYTSANINSFTVVDERGIKYTFAGADTPYNGLGASSSPFYGSYVSWQLSSINLPNTTEPIVFKYDQSMETRYKRYAKEAAVLLRYTLFPPPISSPPTGMAAPIENVQSYCYKMKLLTSIKYGSTSISLLYKNNASTAEYNYVDEIRIEDNDNLVRNILLNKTIYNYSYTGFPNNPIAKLRNITISGNSVHPMVYECTYTSNGGYFAGTDHWGYLNSSDVQFNIGNFNVFINFKYEFIQQAPVAITKLTKSSQDLCPYEKIKLSSITSDNRAPLSPYDHGVLEVLKYPTGGYTKFEFENHEFLTSTDVNGNYIFDKNGRRAIKAGGFRIRKITNYTSDGSIANIKCYGYGKADGSYRHTGLGEAVVDPNILTYANYTNGADFPLRYMFLGLSITGKKEAFITDPFDNRLPTQESVWGWECTFTADNFRRILNGRTPVVYSEVTVYHGDIFSYPYSVDRTTGKTVYKYDIYDILASDTLFFEAPQYYGNNMSYSPKKYRYNILKEKTDYTCENQNYRIIRNEINEWIKNYHGIMNYQYTNAHHTDHAPANISLYPFFTAKSYYLGGALLSLRKVTTYANKVYENVYYTITQSEYYAYNPRDQLIEKISSGDRSGTSLKITYTYPVISTNGTTPATIQDMVNKNIISPVLEERSVSNADPSGSSAFLDLSGTKVEYGTFNVGNSTLYLPSRLYELNLSTSVSSYVLSGEVLSYSEQGNPREVVSKDGVHTIYLWSYKDRYLIAEIKNATSSQVSAAVSSVFGMTIDALSQVSAPDVAKLKSFRNNANLKDAFVSTFTYQPLVGVTSMTDSSGMTTYYSYDGLGRLTETYYYEGNVVSSDKKRTLQQYEYHYRNQ</sequence>
<gene>
    <name evidence="2" type="ORF">BcellWH2_03350</name>
</gene>
<feature type="chain" id="PRO_5006047044" description="RHS repeat protein" evidence="1">
    <location>
        <begin position="24"/>
        <end position="1037"/>
    </location>
</feature>
<proteinExistence type="predicted"/>